<evidence type="ECO:0000313" key="6">
    <source>
        <dbReference type="EMBL" id="MEC3863400.1"/>
    </source>
</evidence>
<keyword evidence="4" id="KW-0472">Membrane</keyword>
<evidence type="ECO:0000259" key="5">
    <source>
        <dbReference type="PROSITE" id="PS50857"/>
    </source>
</evidence>
<keyword evidence="3" id="KW-0186">Copper</keyword>
<keyword evidence="4" id="KW-1133">Transmembrane helix</keyword>
<dbReference type="PANTHER" id="PTHR42838">
    <property type="entry name" value="CYTOCHROME C OXIDASE SUBUNIT II"/>
    <property type="match status" value="1"/>
</dbReference>
<comment type="subcellular location">
    <subcellularLocation>
        <location evidence="1">Cell envelope</location>
    </subcellularLocation>
</comment>
<dbReference type="PANTHER" id="PTHR42838:SF2">
    <property type="entry name" value="NITROUS-OXIDE REDUCTASE"/>
    <property type="match status" value="1"/>
</dbReference>
<reference evidence="6 7" key="1">
    <citation type="submission" date="2024-01" db="EMBL/GenBank/DDBJ databases">
        <title>Mesobacterium rodlantinim sp. nov., isolated from shallow sea hydrothermal systems off Kueishantao Island.</title>
        <authorList>
            <person name="Su Z."/>
            <person name="Tang K."/>
        </authorList>
    </citation>
    <scope>NUCLEOTIDE SEQUENCE [LARGE SCALE GENOMIC DNA]</scope>
    <source>
        <strain evidence="6 7">TK19101</strain>
    </source>
</reference>
<dbReference type="Proteomes" id="UP001348149">
    <property type="component" value="Unassembled WGS sequence"/>
</dbReference>
<dbReference type="EMBL" id="JAYLLH010000057">
    <property type="protein sequence ID" value="MEC3863400.1"/>
    <property type="molecule type" value="Genomic_DNA"/>
</dbReference>
<keyword evidence="7" id="KW-1185">Reference proteome</keyword>
<evidence type="ECO:0000256" key="1">
    <source>
        <dbReference type="ARBA" id="ARBA00004196"/>
    </source>
</evidence>
<dbReference type="InterPro" id="IPR001505">
    <property type="entry name" value="Copper_CuA"/>
</dbReference>
<dbReference type="InterPro" id="IPR051403">
    <property type="entry name" value="NosZ/Cyto_c_oxidase_sub2"/>
</dbReference>
<dbReference type="SUPFAM" id="SSF49503">
    <property type="entry name" value="Cupredoxins"/>
    <property type="match status" value="1"/>
</dbReference>
<gene>
    <name evidence="6" type="ORF">VK792_19110</name>
</gene>
<organism evidence="6 7">
    <name type="scientific">Mesobacterium hydrothermale</name>
    <dbReference type="NCBI Taxonomy" id="3111907"/>
    <lineage>
        <taxon>Bacteria</taxon>
        <taxon>Pseudomonadati</taxon>
        <taxon>Pseudomonadota</taxon>
        <taxon>Alphaproteobacteria</taxon>
        <taxon>Rhodobacterales</taxon>
        <taxon>Roseobacteraceae</taxon>
        <taxon>Mesobacterium</taxon>
    </lineage>
</organism>
<name>A0ABU6HLR8_9RHOB</name>
<dbReference type="Gene3D" id="2.60.40.420">
    <property type="entry name" value="Cupredoxins - blue copper proteins"/>
    <property type="match status" value="1"/>
</dbReference>
<accession>A0ABU6HLR8</accession>
<protein>
    <recommendedName>
        <fullName evidence="5">Cytochrome oxidase subunit II copper A binding domain-containing protein</fullName>
    </recommendedName>
</protein>
<feature type="transmembrane region" description="Helical" evidence="4">
    <location>
        <begin position="12"/>
        <end position="32"/>
    </location>
</feature>
<dbReference type="Pfam" id="PF00116">
    <property type="entry name" value="COX2"/>
    <property type="match status" value="1"/>
</dbReference>
<keyword evidence="2" id="KW-0479">Metal-binding</keyword>
<sequence>MAFHVDKLEKRWIYIIGGLVVMTWIVMVMGAARDNLHPPSNVEGIDSARLHLAEGVGGDEFSEDNIGVRRGDDGMLEVRIVAARYGFYPQRVTLPQGETFRLRIAAFDVLHGVYVPQTNLNLMVVPGYISEIETALMEVGEQPYVCHEFCGPAHAHMFGLFNVVPADEFTLPGEGA</sequence>
<evidence type="ECO:0000256" key="3">
    <source>
        <dbReference type="ARBA" id="ARBA00023008"/>
    </source>
</evidence>
<dbReference type="InterPro" id="IPR002429">
    <property type="entry name" value="CcO_II-like_C"/>
</dbReference>
<evidence type="ECO:0000313" key="7">
    <source>
        <dbReference type="Proteomes" id="UP001348149"/>
    </source>
</evidence>
<dbReference type="RefSeq" id="WP_326299491.1">
    <property type="nucleotide sequence ID" value="NZ_JAYLLH010000057.1"/>
</dbReference>
<dbReference type="InterPro" id="IPR008972">
    <property type="entry name" value="Cupredoxin"/>
</dbReference>
<feature type="domain" description="Cytochrome oxidase subunit II copper A binding" evidence="5">
    <location>
        <begin position="1"/>
        <end position="175"/>
    </location>
</feature>
<comment type="caution">
    <text evidence="6">The sequence shown here is derived from an EMBL/GenBank/DDBJ whole genome shotgun (WGS) entry which is preliminary data.</text>
</comment>
<keyword evidence="4" id="KW-0812">Transmembrane</keyword>
<dbReference type="PROSITE" id="PS50857">
    <property type="entry name" value="COX2_CUA"/>
    <property type="match status" value="1"/>
</dbReference>
<dbReference type="PROSITE" id="PS00078">
    <property type="entry name" value="COX2"/>
    <property type="match status" value="1"/>
</dbReference>
<evidence type="ECO:0000256" key="4">
    <source>
        <dbReference type="SAM" id="Phobius"/>
    </source>
</evidence>
<proteinExistence type="predicted"/>
<evidence type="ECO:0000256" key="2">
    <source>
        <dbReference type="ARBA" id="ARBA00022723"/>
    </source>
</evidence>